<protein>
    <submittedName>
        <fullName evidence="2">Uncharacterized protein</fullName>
    </submittedName>
</protein>
<reference evidence="2 3" key="1">
    <citation type="submission" date="2015-07" db="EMBL/GenBank/DDBJ databases">
        <title>The genome of Melipona quadrifasciata.</title>
        <authorList>
            <person name="Pan H."/>
            <person name="Kapheim K."/>
        </authorList>
    </citation>
    <scope>NUCLEOTIDE SEQUENCE [LARGE SCALE GENOMIC DNA]</scope>
    <source>
        <strain evidence="2">0111107301</strain>
        <tissue evidence="2">Whole body</tissue>
    </source>
</reference>
<keyword evidence="3" id="KW-1185">Reference proteome</keyword>
<feature type="transmembrane region" description="Helical" evidence="1">
    <location>
        <begin position="6"/>
        <end position="27"/>
    </location>
</feature>
<sequence>MHASPHVIPTFVGVFTKNGIAITLLVIRQLMTTTDLTITTVTMRHLIQQKRFLSFFEMKILVPPI</sequence>
<dbReference type="EMBL" id="KQ435783">
    <property type="protein sequence ID" value="KOX74629.1"/>
    <property type="molecule type" value="Genomic_DNA"/>
</dbReference>
<evidence type="ECO:0000256" key="1">
    <source>
        <dbReference type="SAM" id="Phobius"/>
    </source>
</evidence>
<accession>A0A0M9A2R4</accession>
<evidence type="ECO:0000313" key="2">
    <source>
        <dbReference type="EMBL" id="KOX74629.1"/>
    </source>
</evidence>
<keyword evidence="1" id="KW-1133">Transmembrane helix</keyword>
<dbReference type="Proteomes" id="UP000053105">
    <property type="component" value="Unassembled WGS sequence"/>
</dbReference>
<evidence type="ECO:0000313" key="3">
    <source>
        <dbReference type="Proteomes" id="UP000053105"/>
    </source>
</evidence>
<keyword evidence="1" id="KW-0472">Membrane</keyword>
<organism evidence="2 3">
    <name type="scientific">Melipona quadrifasciata</name>
    <dbReference type="NCBI Taxonomy" id="166423"/>
    <lineage>
        <taxon>Eukaryota</taxon>
        <taxon>Metazoa</taxon>
        <taxon>Ecdysozoa</taxon>
        <taxon>Arthropoda</taxon>
        <taxon>Hexapoda</taxon>
        <taxon>Insecta</taxon>
        <taxon>Pterygota</taxon>
        <taxon>Neoptera</taxon>
        <taxon>Endopterygota</taxon>
        <taxon>Hymenoptera</taxon>
        <taxon>Apocrita</taxon>
        <taxon>Aculeata</taxon>
        <taxon>Apoidea</taxon>
        <taxon>Anthophila</taxon>
        <taxon>Apidae</taxon>
        <taxon>Melipona</taxon>
    </lineage>
</organism>
<proteinExistence type="predicted"/>
<gene>
    <name evidence="2" type="ORF">WN51_13063</name>
</gene>
<keyword evidence="1" id="KW-0812">Transmembrane</keyword>
<name>A0A0M9A2R4_9HYME</name>
<dbReference type="AlphaFoldDB" id="A0A0M9A2R4"/>